<feature type="transmembrane region" description="Helical" evidence="1">
    <location>
        <begin position="197"/>
        <end position="218"/>
    </location>
</feature>
<dbReference type="RefSeq" id="WP_138948190.1">
    <property type="nucleotide sequence ID" value="NZ_CP040749.1"/>
</dbReference>
<name>A0A5B7TLN0_9FLAO</name>
<evidence type="ECO:0000313" key="3">
    <source>
        <dbReference type="Proteomes" id="UP000306229"/>
    </source>
</evidence>
<keyword evidence="1" id="KW-0812">Transmembrane</keyword>
<keyword evidence="1" id="KW-0472">Membrane</keyword>
<feature type="transmembrane region" description="Helical" evidence="1">
    <location>
        <begin position="130"/>
        <end position="151"/>
    </location>
</feature>
<dbReference type="KEGG" id="fbe:FF125_01855"/>
<feature type="transmembrane region" description="Helical" evidence="1">
    <location>
        <begin position="72"/>
        <end position="92"/>
    </location>
</feature>
<dbReference type="OrthoDB" id="1453530at2"/>
<protein>
    <recommendedName>
        <fullName evidence="4">Histidine kinase N-terminal 7TM region domain-containing protein</fullName>
    </recommendedName>
</protein>
<accession>A0A5B7TLN0</accession>
<proteinExistence type="predicted"/>
<feature type="transmembrane region" description="Helical" evidence="1">
    <location>
        <begin position="104"/>
        <end position="124"/>
    </location>
</feature>
<evidence type="ECO:0000256" key="1">
    <source>
        <dbReference type="SAM" id="Phobius"/>
    </source>
</evidence>
<organism evidence="2 3">
    <name type="scientific">Aureibaculum algae</name>
    <dbReference type="NCBI Taxonomy" id="2584122"/>
    <lineage>
        <taxon>Bacteria</taxon>
        <taxon>Pseudomonadati</taxon>
        <taxon>Bacteroidota</taxon>
        <taxon>Flavobacteriia</taxon>
        <taxon>Flavobacteriales</taxon>
        <taxon>Flavobacteriaceae</taxon>
        <taxon>Aureibaculum</taxon>
    </lineage>
</organism>
<feature type="transmembrane region" description="Helical" evidence="1">
    <location>
        <begin position="6"/>
        <end position="26"/>
    </location>
</feature>
<evidence type="ECO:0008006" key="4">
    <source>
        <dbReference type="Google" id="ProtNLM"/>
    </source>
</evidence>
<dbReference type="AlphaFoldDB" id="A0A5B7TLN0"/>
<sequence length="226" mass="27053">MSIDSFRNFIVFSELLSATIGTIYFYKYKHTPLKYFLFLLWYITITECIGWYARNNSVLVFFDKDGVSYNLWLFNLLYFILFVVIFMIYLKIINNSKQKKIIKVFILSYILISIINWTFIQSFAFEMSELPYVAGSIFLIITIMFYFTQLLKSDRIIIFHKTLLFWISVGLLLFHTGTIPFSLKYNDYTVFPGIHKLYLIIYILAITMYLIFTFGFIWSKRVEKID</sequence>
<feature type="transmembrane region" description="Helical" evidence="1">
    <location>
        <begin position="33"/>
        <end position="52"/>
    </location>
</feature>
<reference evidence="2 3" key="1">
    <citation type="submission" date="2019-05" db="EMBL/GenBank/DDBJ databases">
        <title>Algicella ahnfeltiae gen. nov., sp. nov., a novel marine bacterium of the family Flavobacteriaceae isolated from a red alga.</title>
        <authorList>
            <person name="Nedashkovskaya O.I."/>
            <person name="Kukhlevskiy A.D."/>
            <person name="Kim S.-G."/>
            <person name="Zhukova N.V."/>
            <person name="Mikhailov V.V."/>
        </authorList>
    </citation>
    <scope>NUCLEOTIDE SEQUENCE [LARGE SCALE GENOMIC DNA]</scope>
    <source>
        <strain evidence="2 3">10Alg115</strain>
    </source>
</reference>
<gene>
    <name evidence="2" type="ORF">FF125_01855</name>
</gene>
<keyword evidence="3" id="KW-1185">Reference proteome</keyword>
<keyword evidence="1" id="KW-1133">Transmembrane helix</keyword>
<dbReference type="EMBL" id="CP040749">
    <property type="protein sequence ID" value="QCX37245.1"/>
    <property type="molecule type" value="Genomic_DNA"/>
</dbReference>
<evidence type="ECO:0000313" key="2">
    <source>
        <dbReference type="EMBL" id="QCX37245.1"/>
    </source>
</evidence>
<feature type="transmembrane region" description="Helical" evidence="1">
    <location>
        <begin position="163"/>
        <end position="185"/>
    </location>
</feature>
<dbReference type="Proteomes" id="UP000306229">
    <property type="component" value="Chromosome"/>
</dbReference>